<evidence type="ECO:0000313" key="2">
    <source>
        <dbReference type="EMBL" id="MFC0081766.1"/>
    </source>
</evidence>
<dbReference type="PIRSF" id="PIRSF014972">
    <property type="entry name" value="FlK"/>
    <property type="match status" value="1"/>
</dbReference>
<dbReference type="SUPFAM" id="SSF54637">
    <property type="entry name" value="Thioesterase/thiol ester dehydrase-isomerase"/>
    <property type="match status" value="1"/>
</dbReference>
<accession>A0ABV6C248</accession>
<gene>
    <name evidence="2" type="ORF">ACFFRE_06360</name>
</gene>
<dbReference type="Pfam" id="PF22636">
    <property type="entry name" value="FlK"/>
    <property type="match status" value="1"/>
</dbReference>
<comment type="caution">
    <text evidence="2">The sequence shown here is derived from an EMBL/GenBank/DDBJ whole genome shotgun (WGS) entry which is preliminary data.</text>
</comment>
<dbReference type="InterPro" id="IPR025540">
    <property type="entry name" value="FlK"/>
</dbReference>
<dbReference type="Proteomes" id="UP001589788">
    <property type="component" value="Unassembled WGS sequence"/>
</dbReference>
<evidence type="ECO:0000313" key="3">
    <source>
        <dbReference type="Proteomes" id="UP001589788"/>
    </source>
</evidence>
<proteinExistence type="predicted"/>
<dbReference type="PANTHER" id="PTHR36934">
    <property type="entry name" value="BLR0278 PROTEIN"/>
    <property type="match status" value="1"/>
</dbReference>
<protein>
    <submittedName>
        <fullName evidence="2">Thioesterase family protein</fullName>
    </submittedName>
</protein>
<dbReference type="PANTHER" id="PTHR36934:SF1">
    <property type="entry name" value="THIOESTERASE DOMAIN-CONTAINING PROTEIN"/>
    <property type="match status" value="1"/>
</dbReference>
<evidence type="ECO:0000259" key="1">
    <source>
        <dbReference type="Pfam" id="PF22636"/>
    </source>
</evidence>
<dbReference type="InterPro" id="IPR029069">
    <property type="entry name" value="HotDog_dom_sf"/>
</dbReference>
<feature type="domain" description="Fluoroacetyl-CoA-specific thioesterase-like" evidence="1">
    <location>
        <begin position="20"/>
        <end position="121"/>
    </location>
</feature>
<keyword evidence="3" id="KW-1185">Reference proteome</keyword>
<reference evidence="2 3" key="1">
    <citation type="submission" date="2024-09" db="EMBL/GenBank/DDBJ databases">
        <authorList>
            <person name="Sun Q."/>
            <person name="Mori K."/>
        </authorList>
    </citation>
    <scope>NUCLEOTIDE SEQUENCE [LARGE SCALE GENOMIC DNA]</scope>
    <source>
        <strain evidence="2 3">JCM 15389</strain>
    </source>
</reference>
<dbReference type="InterPro" id="IPR054485">
    <property type="entry name" value="FlK-like_dom"/>
</dbReference>
<organism evidence="2 3">
    <name type="scientific">Aciditerrimonas ferrireducens</name>
    <dbReference type="NCBI Taxonomy" id="667306"/>
    <lineage>
        <taxon>Bacteria</taxon>
        <taxon>Bacillati</taxon>
        <taxon>Actinomycetota</taxon>
        <taxon>Acidimicrobiia</taxon>
        <taxon>Acidimicrobiales</taxon>
        <taxon>Acidimicrobiaceae</taxon>
        <taxon>Aciditerrimonas</taxon>
    </lineage>
</organism>
<name>A0ABV6C248_9ACTN</name>
<dbReference type="CDD" id="cd03440">
    <property type="entry name" value="hot_dog"/>
    <property type="match status" value="1"/>
</dbReference>
<dbReference type="Gene3D" id="3.10.129.10">
    <property type="entry name" value="Hotdog Thioesterase"/>
    <property type="match status" value="1"/>
</dbReference>
<dbReference type="RefSeq" id="WP_377789052.1">
    <property type="nucleotide sequence ID" value="NZ_JBHLYQ010000047.1"/>
</dbReference>
<sequence length="130" mass="13480">MDRDGVAVEPGLIGRAELTVQDTDTALALGTGVVPVLATPRLVALCEQAACNAVHPLLPAGRTTVGSRLQFDHLAPVKVGSTVRAEATLLRIDGRRLAFTVSVSDAAGLVGAGRVTRVLVDLESFLAKAR</sequence>
<dbReference type="EMBL" id="JBHLYQ010000047">
    <property type="protein sequence ID" value="MFC0081766.1"/>
    <property type="molecule type" value="Genomic_DNA"/>
</dbReference>